<gene>
    <name evidence="2" type="ORF">TCAL_14451</name>
</gene>
<keyword evidence="1" id="KW-0732">Signal</keyword>
<evidence type="ECO:0000256" key="1">
    <source>
        <dbReference type="SAM" id="SignalP"/>
    </source>
</evidence>
<dbReference type="AlphaFoldDB" id="A0A553PM82"/>
<evidence type="ECO:0000313" key="2">
    <source>
        <dbReference type="EMBL" id="TRY78791.1"/>
    </source>
</evidence>
<dbReference type="Proteomes" id="UP000318571">
    <property type="component" value="Chromosome 11"/>
</dbReference>
<organism evidence="2 3">
    <name type="scientific">Tigriopus californicus</name>
    <name type="common">Marine copepod</name>
    <dbReference type="NCBI Taxonomy" id="6832"/>
    <lineage>
        <taxon>Eukaryota</taxon>
        <taxon>Metazoa</taxon>
        <taxon>Ecdysozoa</taxon>
        <taxon>Arthropoda</taxon>
        <taxon>Crustacea</taxon>
        <taxon>Multicrustacea</taxon>
        <taxon>Hexanauplia</taxon>
        <taxon>Copepoda</taxon>
        <taxon>Harpacticoida</taxon>
        <taxon>Harpacticidae</taxon>
        <taxon>Tigriopus</taxon>
    </lineage>
</organism>
<evidence type="ECO:0008006" key="4">
    <source>
        <dbReference type="Google" id="ProtNLM"/>
    </source>
</evidence>
<accession>A0A553PM82</accession>
<keyword evidence="3" id="KW-1185">Reference proteome</keyword>
<evidence type="ECO:0000313" key="3">
    <source>
        <dbReference type="Proteomes" id="UP000318571"/>
    </source>
</evidence>
<feature type="chain" id="PRO_5022086451" description="VM domain-containing protein" evidence="1">
    <location>
        <begin position="19"/>
        <end position="152"/>
    </location>
</feature>
<feature type="signal peptide" evidence="1">
    <location>
        <begin position="1"/>
        <end position="18"/>
    </location>
</feature>
<name>A0A553PM82_TIGCA</name>
<reference evidence="2 3" key="1">
    <citation type="journal article" date="2018" name="Nat. Ecol. Evol.">
        <title>Genomic signatures of mitonuclear coevolution across populations of Tigriopus californicus.</title>
        <authorList>
            <person name="Barreto F.S."/>
            <person name="Watson E.T."/>
            <person name="Lima T.G."/>
            <person name="Willett C.S."/>
            <person name="Edmands S."/>
            <person name="Li W."/>
            <person name="Burton R.S."/>
        </authorList>
    </citation>
    <scope>NUCLEOTIDE SEQUENCE [LARGE SCALE GENOMIC DNA]</scope>
    <source>
        <strain evidence="2 3">San Diego</strain>
    </source>
</reference>
<protein>
    <recommendedName>
        <fullName evidence="4">VM domain-containing protein</fullName>
    </recommendedName>
</protein>
<dbReference type="EMBL" id="VCGU01000003">
    <property type="protein sequence ID" value="TRY78791.1"/>
    <property type="molecule type" value="Genomic_DNA"/>
</dbReference>
<proteinExistence type="predicted"/>
<sequence>MKTFIALFALVAAVCAEADPYLLYNGAYGYAGLGAAPLAYAGYTGVPLAYASPYALGKSAPCVNAANVPVPCAAAHYVKREAEAEAEADPAYLYAGLATPYATGYNGIAHVGAYNALPYAYNTGYPYAYNAGLIHSSRVGVCTNYVGQQVPC</sequence>
<comment type="caution">
    <text evidence="2">The sequence shown here is derived from an EMBL/GenBank/DDBJ whole genome shotgun (WGS) entry which is preliminary data.</text>
</comment>